<evidence type="ECO:0008006" key="4">
    <source>
        <dbReference type="Google" id="ProtNLM"/>
    </source>
</evidence>
<dbReference type="EMBL" id="JADEYP010000035">
    <property type="protein sequence ID" value="MCA5006478.1"/>
    <property type="molecule type" value="Genomic_DNA"/>
</dbReference>
<proteinExistence type="predicted"/>
<keyword evidence="1" id="KW-0812">Transmembrane</keyword>
<organism evidence="2 3">
    <name type="scientific">Sphingobacterium bovistauri</name>
    <dbReference type="NCBI Taxonomy" id="2781959"/>
    <lineage>
        <taxon>Bacteria</taxon>
        <taxon>Pseudomonadati</taxon>
        <taxon>Bacteroidota</taxon>
        <taxon>Sphingobacteriia</taxon>
        <taxon>Sphingobacteriales</taxon>
        <taxon>Sphingobacteriaceae</taxon>
        <taxon>Sphingobacterium</taxon>
    </lineage>
</organism>
<dbReference type="RefSeq" id="WP_225554837.1">
    <property type="nucleotide sequence ID" value="NZ_JADEYP010000035.1"/>
</dbReference>
<sequence length="164" mass="18266">MKKQLSIILVILCLAVVGYRIYLSKNLEMNMTAYLERAANANSIELAATELRTAMTYLESNNINSGYTSILWNDPSEDIGFWYTNLKVSLEELEQLNTSSSLEKSNVLLKLRESLLNNKGNVIVPKGLGLYPNNTIWAVLTTTSLIFGLVGVILYSALKSKDPE</sequence>
<protein>
    <recommendedName>
        <fullName evidence="4">Four helix bundle sensory module for signal transduction</fullName>
    </recommendedName>
</protein>
<evidence type="ECO:0000313" key="2">
    <source>
        <dbReference type="EMBL" id="MCA5006478.1"/>
    </source>
</evidence>
<keyword evidence="1" id="KW-0472">Membrane</keyword>
<accession>A0ABS7Z8G2</accession>
<dbReference type="Proteomes" id="UP001165302">
    <property type="component" value="Unassembled WGS sequence"/>
</dbReference>
<keyword evidence="3" id="KW-1185">Reference proteome</keyword>
<evidence type="ECO:0000313" key="3">
    <source>
        <dbReference type="Proteomes" id="UP001165302"/>
    </source>
</evidence>
<evidence type="ECO:0000256" key="1">
    <source>
        <dbReference type="SAM" id="Phobius"/>
    </source>
</evidence>
<reference evidence="2" key="1">
    <citation type="submission" date="2020-10" db="EMBL/GenBank/DDBJ databases">
        <authorList>
            <person name="Lu T."/>
            <person name="Wang Q."/>
            <person name="Han X."/>
        </authorList>
    </citation>
    <scope>NUCLEOTIDE SEQUENCE</scope>
    <source>
        <strain evidence="2">WQ 366</strain>
    </source>
</reference>
<keyword evidence="1" id="KW-1133">Transmembrane helix</keyword>
<gene>
    <name evidence="2" type="ORF">IPZ78_15120</name>
</gene>
<comment type="caution">
    <text evidence="2">The sequence shown here is derived from an EMBL/GenBank/DDBJ whole genome shotgun (WGS) entry which is preliminary data.</text>
</comment>
<name>A0ABS7Z8G2_9SPHI</name>
<feature type="transmembrane region" description="Helical" evidence="1">
    <location>
        <begin position="136"/>
        <end position="158"/>
    </location>
</feature>